<organism evidence="2 3">
    <name type="scientific">Aspergillus kawachii</name>
    <name type="common">White koji mold</name>
    <name type="synonym">Aspergillus awamori var. kawachi</name>
    <dbReference type="NCBI Taxonomy" id="1069201"/>
    <lineage>
        <taxon>Eukaryota</taxon>
        <taxon>Fungi</taxon>
        <taxon>Dikarya</taxon>
        <taxon>Ascomycota</taxon>
        <taxon>Pezizomycotina</taxon>
        <taxon>Eurotiomycetes</taxon>
        <taxon>Eurotiomycetidae</taxon>
        <taxon>Eurotiales</taxon>
        <taxon>Aspergillaceae</taxon>
        <taxon>Aspergillus</taxon>
        <taxon>Aspergillus subgen. Circumdati</taxon>
    </lineage>
</organism>
<name>A0A146FUC0_ASPKA</name>
<reference evidence="3" key="2">
    <citation type="submission" date="2016-02" db="EMBL/GenBank/DDBJ databases">
        <title>Genome sequencing of Aspergillus luchuensis NBRC 4314.</title>
        <authorList>
            <person name="Yamada O."/>
        </authorList>
    </citation>
    <scope>NUCLEOTIDE SEQUENCE [LARGE SCALE GENOMIC DNA]</scope>
    <source>
        <strain evidence="3">RIB 2604</strain>
    </source>
</reference>
<dbReference type="EMBL" id="BCWF01000028">
    <property type="protein sequence ID" value="GAT29236.1"/>
    <property type="molecule type" value="Genomic_DNA"/>
</dbReference>
<evidence type="ECO:0000256" key="1">
    <source>
        <dbReference type="SAM" id="MobiDB-lite"/>
    </source>
</evidence>
<evidence type="ECO:0000313" key="3">
    <source>
        <dbReference type="Proteomes" id="UP000075230"/>
    </source>
</evidence>
<keyword evidence="2" id="KW-0378">Hydrolase</keyword>
<accession>A0A146FUC0</accession>
<protein>
    <submittedName>
        <fullName evidence="2">Glycosyl hydrolase</fullName>
    </submittedName>
</protein>
<proteinExistence type="predicted"/>
<dbReference type="GO" id="GO:0016787">
    <property type="term" value="F:hydrolase activity"/>
    <property type="evidence" value="ECO:0007669"/>
    <property type="project" value="UniProtKB-KW"/>
</dbReference>
<feature type="region of interest" description="Disordered" evidence="1">
    <location>
        <begin position="19"/>
        <end position="74"/>
    </location>
</feature>
<evidence type="ECO:0000313" key="2">
    <source>
        <dbReference type="EMBL" id="GAT29236.1"/>
    </source>
</evidence>
<comment type="caution">
    <text evidence="2">The sequence shown here is derived from an EMBL/GenBank/DDBJ whole genome shotgun (WGS) entry which is preliminary data.</text>
</comment>
<sequence length="74" mass="8233">MQRNGWAYSEWILTGRKGRESIEIGNSTDGSRSKWSEATCWHGKKVKDGDGSGSGSGSGSETREERTVRRKLRT</sequence>
<reference evidence="2 3" key="1">
    <citation type="journal article" date="2016" name="DNA Res.">
        <title>Genome sequence of Aspergillus luchuensis NBRC 4314.</title>
        <authorList>
            <person name="Yamada O."/>
            <person name="Machida M."/>
            <person name="Hosoyama A."/>
            <person name="Goto M."/>
            <person name="Takahashi T."/>
            <person name="Futagami T."/>
            <person name="Yamagata Y."/>
            <person name="Takeuchi M."/>
            <person name="Kobayashi T."/>
            <person name="Koike H."/>
            <person name="Abe K."/>
            <person name="Asai K."/>
            <person name="Arita M."/>
            <person name="Fujita N."/>
            <person name="Fukuda K."/>
            <person name="Higa K."/>
            <person name="Horikawa H."/>
            <person name="Ishikawa T."/>
            <person name="Jinno K."/>
            <person name="Kato Y."/>
            <person name="Kirimura K."/>
            <person name="Mizutani O."/>
            <person name="Nakasone K."/>
            <person name="Sano M."/>
            <person name="Shiraishi Y."/>
            <person name="Tsukahara M."/>
            <person name="Gomi K."/>
        </authorList>
    </citation>
    <scope>NUCLEOTIDE SEQUENCE [LARGE SCALE GENOMIC DNA]</scope>
    <source>
        <strain evidence="2 3">RIB 2604</strain>
    </source>
</reference>
<dbReference type="Proteomes" id="UP000075230">
    <property type="component" value="Unassembled WGS sequence"/>
</dbReference>
<gene>
    <name evidence="2" type="ORF">RIB2604_02901060</name>
</gene>
<dbReference type="AlphaFoldDB" id="A0A146FUC0"/>